<dbReference type="OrthoDB" id="2307154at2759"/>
<name>A0A015KDE6_RHIIW</name>
<organism evidence="2 3">
    <name type="scientific">Rhizophagus irregularis (strain DAOM 197198w)</name>
    <name type="common">Glomus intraradices</name>
    <dbReference type="NCBI Taxonomy" id="1432141"/>
    <lineage>
        <taxon>Eukaryota</taxon>
        <taxon>Fungi</taxon>
        <taxon>Fungi incertae sedis</taxon>
        <taxon>Mucoromycota</taxon>
        <taxon>Glomeromycotina</taxon>
        <taxon>Glomeromycetes</taxon>
        <taxon>Glomerales</taxon>
        <taxon>Glomeraceae</taxon>
        <taxon>Rhizophagus</taxon>
    </lineage>
</organism>
<evidence type="ECO:0000313" key="2">
    <source>
        <dbReference type="EMBL" id="EXX65494.1"/>
    </source>
</evidence>
<comment type="caution">
    <text evidence="2">The sequence shown here is derived from an EMBL/GenBank/DDBJ whole genome shotgun (WGS) entry which is preliminary data.</text>
</comment>
<keyword evidence="3" id="KW-1185">Reference proteome</keyword>
<dbReference type="AlphaFoldDB" id="A0A015KDE6"/>
<evidence type="ECO:0000313" key="3">
    <source>
        <dbReference type="Proteomes" id="UP000022910"/>
    </source>
</evidence>
<protein>
    <submittedName>
        <fullName evidence="2">Uncharacterized protein</fullName>
    </submittedName>
</protein>
<evidence type="ECO:0000256" key="1">
    <source>
        <dbReference type="SAM" id="MobiDB-lite"/>
    </source>
</evidence>
<gene>
    <name evidence="2" type="ORF">RirG_132750</name>
</gene>
<reference evidence="2 3" key="1">
    <citation type="submission" date="2014-02" db="EMBL/GenBank/DDBJ databases">
        <title>Single nucleus genome sequencing reveals high similarity among nuclei of an endomycorrhizal fungus.</title>
        <authorList>
            <person name="Lin K."/>
            <person name="Geurts R."/>
            <person name="Zhang Z."/>
            <person name="Limpens E."/>
            <person name="Saunders D.G."/>
            <person name="Mu D."/>
            <person name="Pang E."/>
            <person name="Cao H."/>
            <person name="Cha H."/>
            <person name="Lin T."/>
            <person name="Zhou Q."/>
            <person name="Shang Y."/>
            <person name="Li Y."/>
            <person name="Ivanov S."/>
            <person name="Sharma T."/>
            <person name="Velzen R.V."/>
            <person name="Ruijter N.D."/>
            <person name="Aanen D.K."/>
            <person name="Win J."/>
            <person name="Kamoun S."/>
            <person name="Bisseling T."/>
            <person name="Huang S."/>
        </authorList>
    </citation>
    <scope>NUCLEOTIDE SEQUENCE [LARGE SCALE GENOMIC DNA]</scope>
    <source>
        <strain evidence="3">DAOM197198w</strain>
    </source>
</reference>
<accession>A0A015KDE6</accession>
<sequence>MAYTAALDLDLVNQSTIKVQPIQNYHEFRLFYQPPNDDNFYHVTFKPILQHSENLEDDYDFEFFYGGYYVACKLFPRSLIIDILNKEIYGIDFDVNNLKCKHALILKQKINLEQSLIPFLQGKVLKRDFSSTSVDQFLTTQPNELGLFYQPPNDINIYNVNCKITLQDYHQNDDDNYDYEFFYEISNDMRHVTCKFLPPSLVISILNKKIYGIDFDVNDLKRNHKLTLQQKLNLERNLKKLFLYIPEREMRSDSDGNSTISFQGSIESNTTNGFDN</sequence>
<proteinExistence type="predicted"/>
<feature type="compositionally biased region" description="Polar residues" evidence="1">
    <location>
        <begin position="255"/>
        <end position="276"/>
    </location>
</feature>
<dbReference type="HOGENOM" id="CLU_094320_0_0_1"/>
<dbReference type="EMBL" id="JEMT01021743">
    <property type="protein sequence ID" value="EXX65494.1"/>
    <property type="molecule type" value="Genomic_DNA"/>
</dbReference>
<feature type="region of interest" description="Disordered" evidence="1">
    <location>
        <begin position="251"/>
        <end position="276"/>
    </location>
</feature>
<dbReference type="Proteomes" id="UP000022910">
    <property type="component" value="Unassembled WGS sequence"/>
</dbReference>